<keyword evidence="6" id="KW-0238">DNA-binding</keyword>
<keyword evidence="11" id="KW-1185">Reference proteome</keyword>
<evidence type="ECO:0000313" key="10">
    <source>
        <dbReference type="EMBL" id="GFG33156.1"/>
    </source>
</evidence>
<feature type="domain" description="C2H2-type" evidence="9">
    <location>
        <begin position="310"/>
        <end position="337"/>
    </location>
</feature>
<feature type="domain" description="C2H2-type" evidence="9">
    <location>
        <begin position="345"/>
        <end position="368"/>
    </location>
</feature>
<evidence type="ECO:0000259" key="9">
    <source>
        <dbReference type="PROSITE" id="PS50157"/>
    </source>
</evidence>
<evidence type="ECO:0000256" key="6">
    <source>
        <dbReference type="ARBA" id="ARBA00023125"/>
    </source>
</evidence>
<evidence type="ECO:0000313" key="11">
    <source>
        <dbReference type="Proteomes" id="UP000502823"/>
    </source>
</evidence>
<dbReference type="PROSITE" id="PS00028">
    <property type="entry name" value="ZINC_FINGER_C2H2_1"/>
    <property type="match status" value="6"/>
</dbReference>
<comment type="subcellular location">
    <subcellularLocation>
        <location evidence="1">Nucleus</location>
    </subcellularLocation>
</comment>
<dbReference type="OrthoDB" id="3565419at2759"/>
<dbReference type="AlphaFoldDB" id="A0A6L2PLC0"/>
<dbReference type="GO" id="GO:0003677">
    <property type="term" value="F:DNA binding"/>
    <property type="evidence" value="ECO:0007669"/>
    <property type="project" value="UniProtKB-KW"/>
</dbReference>
<gene>
    <name evidence="10" type="ORF">Cfor_03433</name>
</gene>
<evidence type="ECO:0000256" key="5">
    <source>
        <dbReference type="ARBA" id="ARBA00022833"/>
    </source>
</evidence>
<dbReference type="PANTHER" id="PTHR16515:SF49">
    <property type="entry name" value="GASTRULA ZINC FINGER PROTEIN XLCGF49.1-LIKE-RELATED"/>
    <property type="match status" value="1"/>
</dbReference>
<dbReference type="SUPFAM" id="SSF57667">
    <property type="entry name" value="beta-beta-alpha zinc fingers"/>
    <property type="match status" value="4"/>
</dbReference>
<evidence type="ECO:0000256" key="7">
    <source>
        <dbReference type="ARBA" id="ARBA00023242"/>
    </source>
</evidence>
<reference evidence="11" key="1">
    <citation type="submission" date="2020-01" db="EMBL/GenBank/DDBJ databases">
        <title>Draft genome sequence of the Termite Coptotermes fromosanus.</title>
        <authorList>
            <person name="Itakura S."/>
            <person name="Yosikawa Y."/>
            <person name="Umezawa K."/>
        </authorList>
    </citation>
    <scope>NUCLEOTIDE SEQUENCE [LARGE SCALE GENOMIC DNA]</scope>
</reference>
<dbReference type="Proteomes" id="UP000502823">
    <property type="component" value="Unassembled WGS sequence"/>
</dbReference>
<keyword evidence="3" id="KW-0677">Repeat</keyword>
<dbReference type="InterPro" id="IPR050331">
    <property type="entry name" value="Zinc_finger"/>
</dbReference>
<dbReference type="GO" id="GO:0006355">
    <property type="term" value="P:regulation of DNA-templated transcription"/>
    <property type="evidence" value="ECO:0007669"/>
    <property type="project" value="UniProtKB-ARBA"/>
</dbReference>
<proteinExistence type="predicted"/>
<evidence type="ECO:0000256" key="1">
    <source>
        <dbReference type="ARBA" id="ARBA00004123"/>
    </source>
</evidence>
<dbReference type="PROSITE" id="PS50157">
    <property type="entry name" value="ZINC_FINGER_C2H2_2"/>
    <property type="match status" value="7"/>
</dbReference>
<dbReference type="Gene3D" id="3.30.160.60">
    <property type="entry name" value="Classic Zinc Finger"/>
    <property type="match status" value="5"/>
</dbReference>
<dbReference type="InParanoid" id="A0A6L2PLC0"/>
<dbReference type="InterPro" id="IPR036236">
    <property type="entry name" value="Znf_C2H2_sf"/>
</dbReference>
<dbReference type="GO" id="GO:0005634">
    <property type="term" value="C:nucleus"/>
    <property type="evidence" value="ECO:0007669"/>
    <property type="project" value="UniProtKB-SubCell"/>
</dbReference>
<feature type="domain" description="C2H2-type" evidence="9">
    <location>
        <begin position="208"/>
        <end position="235"/>
    </location>
</feature>
<dbReference type="PANTHER" id="PTHR16515">
    <property type="entry name" value="PR DOMAIN ZINC FINGER PROTEIN"/>
    <property type="match status" value="1"/>
</dbReference>
<name>A0A6L2PLC0_COPFO</name>
<evidence type="ECO:0000256" key="2">
    <source>
        <dbReference type="ARBA" id="ARBA00022723"/>
    </source>
</evidence>
<feature type="domain" description="C2H2-type" evidence="9">
    <location>
        <begin position="131"/>
        <end position="155"/>
    </location>
</feature>
<dbReference type="Pfam" id="PF13894">
    <property type="entry name" value="zf-C2H2_4"/>
    <property type="match status" value="1"/>
</dbReference>
<feature type="domain" description="C2H2-type" evidence="9">
    <location>
        <begin position="263"/>
        <end position="290"/>
    </location>
</feature>
<keyword evidence="7" id="KW-0539">Nucleus</keyword>
<keyword evidence="4 8" id="KW-0863">Zinc-finger</keyword>
<protein>
    <recommendedName>
        <fullName evidence="9">C2H2-type domain-containing protein</fullName>
    </recommendedName>
</protein>
<dbReference type="FunFam" id="3.30.160.60:FF:000145">
    <property type="entry name" value="Zinc finger protein 574"/>
    <property type="match status" value="1"/>
</dbReference>
<keyword evidence="2" id="KW-0479">Metal-binding</keyword>
<dbReference type="InterPro" id="IPR013087">
    <property type="entry name" value="Znf_C2H2_type"/>
</dbReference>
<dbReference type="SMART" id="SM00355">
    <property type="entry name" value="ZnF_C2H2"/>
    <property type="match status" value="7"/>
</dbReference>
<dbReference type="Pfam" id="PF00096">
    <property type="entry name" value="zf-C2H2"/>
    <property type="match status" value="3"/>
</dbReference>
<evidence type="ECO:0000256" key="8">
    <source>
        <dbReference type="PROSITE-ProRule" id="PRU00042"/>
    </source>
</evidence>
<dbReference type="GO" id="GO:0008270">
    <property type="term" value="F:zinc ion binding"/>
    <property type="evidence" value="ECO:0007669"/>
    <property type="project" value="UniProtKB-KW"/>
</dbReference>
<comment type="caution">
    <text evidence="10">The sequence shown here is derived from an EMBL/GenBank/DDBJ whole genome shotgun (WGS) entry which is preliminary data.</text>
</comment>
<evidence type="ECO:0000256" key="3">
    <source>
        <dbReference type="ARBA" id="ARBA00022737"/>
    </source>
</evidence>
<dbReference type="EMBL" id="BLKM01000407">
    <property type="protein sequence ID" value="GFG33156.1"/>
    <property type="molecule type" value="Genomic_DNA"/>
</dbReference>
<organism evidence="10 11">
    <name type="scientific">Coptotermes formosanus</name>
    <name type="common">Formosan subterranean termite</name>
    <dbReference type="NCBI Taxonomy" id="36987"/>
    <lineage>
        <taxon>Eukaryota</taxon>
        <taxon>Metazoa</taxon>
        <taxon>Ecdysozoa</taxon>
        <taxon>Arthropoda</taxon>
        <taxon>Hexapoda</taxon>
        <taxon>Insecta</taxon>
        <taxon>Pterygota</taxon>
        <taxon>Neoptera</taxon>
        <taxon>Polyneoptera</taxon>
        <taxon>Dictyoptera</taxon>
        <taxon>Blattodea</taxon>
        <taxon>Blattoidea</taxon>
        <taxon>Termitoidae</taxon>
        <taxon>Rhinotermitidae</taxon>
        <taxon>Coptotermes</taxon>
    </lineage>
</organism>
<feature type="domain" description="C2H2-type" evidence="9">
    <location>
        <begin position="183"/>
        <end position="207"/>
    </location>
</feature>
<keyword evidence="5" id="KW-0862">Zinc</keyword>
<feature type="domain" description="C2H2-type" evidence="9">
    <location>
        <begin position="236"/>
        <end position="258"/>
    </location>
</feature>
<sequence length="368" mass="42716">MDAVKIEVELENSLPSVASTATTQLNDTEHESEEDVPVPFIFVDVNGDTDIDLEVDVDSYQVSPFADIYKADVMFPHNFNTVKGGNEEKQLACRAVLNVADEEVKDKRRHELGLECVDTLRCIEHLESPAFNCKVCNKGFIHRTDLRLHSRTHTGWVNFTKAHLSHKSHLIDHSYCITGSKTQFCHLCNREFTKLQEHYRTHTGEKPYKCGECGRLFSLRGSLKRHLSVHTHEKHHQCNICYRWFSSKHSLRNHKLLHENRLFECHVCHVKFARSKNFIIHAHLHCTGKHCNTSSLSPHIKLQSLGKKRVRCEICFKKFSNKGNLVQHYRIHKREHCNQKESKPFKCDVCCKQFSSASTFRRHSHMHS</sequence>
<accession>A0A6L2PLC0</accession>
<dbReference type="FunFam" id="3.30.160.60:FF:002343">
    <property type="entry name" value="Zinc finger protein 33A"/>
    <property type="match status" value="1"/>
</dbReference>
<evidence type="ECO:0000256" key="4">
    <source>
        <dbReference type="ARBA" id="ARBA00022771"/>
    </source>
</evidence>